<keyword evidence="4" id="KW-1003">Cell membrane</keyword>
<evidence type="ECO:0000256" key="7">
    <source>
        <dbReference type="ARBA" id="ARBA00023065"/>
    </source>
</evidence>
<evidence type="ECO:0000259" key="15">
    <source>
        <dbReference type="SMART" id="SM00079"/>
    </source>
</evidence>
<feature type="transmembrane region" description="Helical" evidence="13">
    <location>
        <begin position="332"/>
        <end position="351"/>
    </location>
</feature>
<evidence type="ECO:0000256" key="8">
    <source>
        <dbReference type="ARBA" id="ARBA00023136"/>
    </source>
</evidence>
<evidence type="ECO:0000256" key="4">
    <source>
        <dbReference type="ARBA" id="ARBA00022475"/>
    </source>
</evidence>
<dbReference type="EMBL" id="NNAY01000626">
    <property type="protein sequence ID" value="OXU27324.1"/>
    <property type="molecule type" value="Genomic_DNA"/>
</dbReference>
<evidence type="ECO:0000256" key="13">
    <source>
        <dbReference type="SAM" id="Phobius"/>
    </source>
</evidence>
<keyword evidence="9" id="KW-0675">Receptor</keyword>
<evidence type="ECO:0000256" key="6">
    <source>
        <dbReference type="ARBA" id="ARBA00022989"/>
    </source>
</evidence>
<keyword evidence="7" id="KW-0406">Ion transport</keyword>
<dbReference type="Proteomes" id="UP000215335">
    <property type="component" value="Unassembled WGS sequence"/>
</dbReference>
<evidence type="ECO:0000256" key="5">
    <source>
        <dbReference type="ARBA" id="ARBA00022692"/>
    </source>
</evidence>
<dbReference type="STRING" id="543379.A0A232F8Z8"/>
<evidence type="ECO:0000256" key="12">
    <source>
        <dbReference type="ARBA" id="ARBA00023303"/>
    </source>
</evidence>
<dbReference type="PANTHER" id="PTHR42643:SF32">
    <property type="entry name" value="IONOTROPIC RECEPTOR 31A, ISOFORM C-RELATED"/>
    <property type="match status" value="1"/>
</dbReference>
<dbReference type="Pfam" id="PF10613">
    <property type="entry name" value="Lig_chan-Glu_bd"/>
    <property type="match status" value="2"/>
</dbReference>
<protein>
    <recommendedName>
        <fullName evidence="15">Ionotropic glutamate receptor C-terminal domain-containing protein</fullName>
    </recommendedName>
</protein>
<evidence type="ECO:0000256" key="11">
    <source>
        <dbReference type="ARBA" id="ARBA00023286"/>
    </source>
</evidence>
<dbReference type="GO" id="GO:0015276">
    <property type="term" value="F:ligand-gated monoatomic ion channel activity"/>
    <property type="evidence" value="ECO:0007669"/>
    <property type="project" value="InterPro"/>
</dbReference>
<feature type="transmembrane region" description="Helical" evidence="13">
    <location>
        <begin position="388"/>
        <end position="408"/>
    </location>
</feature>
<dbReference type="AlphaFoldDB" id="A0A232F8Z8"/>
<feature type="chain" id="PRO_5013348268" description="Ionotropic glutamate receptor C-terminal domain-containing protein" evidence="14">
    <location>
        <begin position="19"/>
        <end position="1219"/>
    </location>
</feature>
<feature type="transmembrane region" description="Helical" evidence="13">
    <location>
        <begin position="882"/>
        <end position="904"/>
    </location>
</feature>
<dbReference type="PANTHER" id="PTHR42643">
    <property type="entry name" value="IONOTROPIC RECEPTOR 20A-RELATED"/>
    <property type="match status" value="1"/>
</dbReference>
<keyword evidence="6 13" id="KW-1133">Transmembrane helix</keyword>
<evidence type="ECO:0000256" key="14">
    <source>
        <dbReference type="SAM" id="SignalP"/>
    </source>
</evidence>
<evidence type="ECO:0000256" key="10">
    <source>
        <dbReference type="ARBA" id="ARBA00023180"/>
    </source>
</evidence>
<feature type="signal peptide" evidence="14">
    <location>
        <begin position="1"/>
        <end position="18"/>
    </location>
</feature>
<comment type="subcellular location">
    <subcellularLocation>
        <location evidence="1">Cell membrane</location>
        <topology evidence="1">Multi-pass membrane protein</topology>
    </subcellularLocation>
</comment>
<dbReference type="GO" id="GO:0050906">
    <property type="term" value="P:detection of stimulus involved in sensory perception"/>
    <property type="evidence" value="ECO:0007669"/>
    <property type="project" value="UniProtKB-ARBA"/>
</dbReference>
<evidence type="ECO:0000313" key="17">
    <source>
        <dbReference type="Proteomes" id="UP000215335"/>
    </source>
</evidence>
<feature type="transmembrane region" description="Helical" evidence="13">
    <location>
        <begin position="1171"/>
        <end position="1191"/>
    </location>
</feature>
<sequence>MGHLLLLLFVYSIFNVNATSDDAPGFFRNITKLFQDILKFYRSSGIFLVVDDALKDPQLDKTTMLQRFIRLLSRRYITSQVIGYEHLGEMSENRRRGYHRSPLFIILIEEAKNLEHFQISTKNSDISAHSWFAIIGNGTGIDCEKPVGNPLNLKMDTRMIAYCYGSRNIKKFYSIFENTTEVVELGVWTPGSHLVIKNDDDLLQVKKDMKGIVLKVAMRPNTSIAYNHNRGYYLSNLTEELKNVSNFQINITVKEDRYGYLDEDTGEWFGLMKAMSEKKADIAVALLSMSNSRLDQVDFTIPLMNSHTYLYARLPNSTNIQWSAYFRVFDKYSWITLGLTILILSAALGLTKNKMQRPYFNCRMFLDNFINVWGIYTQQGLPEPPNNTATQVLCFWVLLSSLFINALYSASITSYITVLTTFLPFSTIGEFLKSDYQLIVLNGSRDEDLILHGDPLVGVLKEHLRTDKPMPVQPYEGFQQACREKIAYYSDETAFSGSNQKLPCVLGSLKLSRVEWMSLALAKDSPYTETLNYYILRLMNNGIMQRLKLKYLYKYEELTDSNPNYVTLWEVMPILAIWFIGLIIALLVLCLEVRVHNYCRSIPKHPVAKSNIKPLNGIDVDKPAVLFENVILLIQDIISFYNSFGVYFVFESHIDDCNLDLKTWENMAVRWLSRMYIMSQVIDYNNLEEMSKKHRRGDSRSPLFVIFVKDTKSLEHFRNSIRNSDISAYFWFALIGESTGIDCKNPKGNPLNLKMNTRMIANCQKSWNIMKFYSIFENTTEAVQLAVWTPGSHLIIESDDNVLQVKKNMKGIALRGAVRPATSAAYNQNWKNYLSKLTTELENVANFTINVTVHDDSCGYQDEDTKKWFGLMKAMSENRADIVIALLSVSNTRLQVVDFTIPLMTTHTHLYARLPNSTNIQWSAYFRVFDKYSWMSLGLTVLILSAVLGLTKNKMQRPYFNSRMYLENFINVWGIYTQQGLPEPPHNQATQMLCFWILLSSLFINALYSASITSYITVLTTVLPFSTIDEFLNSDYQLIILNGSRDEDLILHGDPLVGVLKEHLRTDKPMPVQPYEGFQQACREKIAYYSNEVSFSGSNQILSCVLGSLQLPRIEWMALALAKDSPYTETLNYYIVRLMNNGIMQRLKSKYLYKYEELTDSNPNYVTLWEVMPILAIWFIGVITALLVLCLEVRVHNYCRSIPKHPAVKSNIKPSIVWK</sequence>
<keyword evidence="8 13" id="KW-0472">Membrane</keyword>
<evidence type="ECO:0000256" key="1">
    <source>
        <dbReference type="ARBA" id="ARBA00004651"/>
    </source>
</evidence>
<accession>A0A232F8Z8</accession>
<comment type="similarity">
    <text evidence="2">Belongs to the glutamate-gated ion channel (TC 1.A.10.1) family.</text>
</comment>
<organism evidence="16 17">
    <name type="scientific">Trichomalopsis sarcophagae</name>
    <dbReference type="NCBI Taxonomy" id="543379"/>
    <lineage>
        <taxon>Eukaryota</taxon>
        <taxon>Metazoa</taxon>
        <taxon>Ecdysozoa</taxon>
        <taxon>Arthropoda</taxon>
        <taxon>Hexapoda</taxon>
        <taxon>Insecta</taxon>
        <taxon>Pterygota</taxon>
        <taxon>Neoptera</taxon>
        <taxon>Endopterygota</taxon>
        <taxon>Hymenoptera</taxon>
        <taxon>Apocrita</taxon>
        <taxon>Proctotrupomorpha</taxon>
        <taxon>Chalcidoidea</taxon>
        <taxon>Pteromalidae</taxon>
        <taxon>Pteromalinae</taxon>
        <taxon>Trichomalopsis</taxon>
    </lineage>
</organism>
<evidence type="ECO:0000256" key="3">
    <source>
        <dbReference type="ARBA" id="ARBA00022448"/>
    </source>
</evidence>
<dbReference type="Gene3D" id="1.10.287.70">
    <property type="match status" value="2"/>
</dbReference>
<comment type="caution">
    <text evidence="16">The sequence shown here is derived from an EMBL/GenBank/DDBJ whole genome shotgun (WGS) entry which is preliminary data.</text>
</comment>
<keyword evidence="10" id="KW-0325">Glycoprotein</keyword>
<dbReference type="OrthoDB" id="8186464at2759"/>
<dbReference type="InterPro" id="IPR001320">
    <property type="entry name" value="Iontro_rcpt_C"/>
</dbReference>
<proteinExistence type="inferred from homology"/>
<feature type="transmembrane region" description="Helical" evidence="13">
    <location>
        <begin position="993"/>
        <end position="1016"/>
    </location>
</feature>
<dbReference type="SMART" id="SM00079">
    <property type="entry name" value="PBPe"/>
    <property type="match status" value="1"/>
</dbReference>
<feature type="domain" description="Ionotropic glutamate receptor C-terminal" evidence="15">
    <location>
        <begin position="213"/>
        <end position="554"/>
    </location>
</feature>
<keyword evidence="3" id="KW-0813">Transport</keyword>
<keyword evidence="11" id="KW-1071">Ligand-gated ion channel</keyword>
<gene>
    <name evidence="16" type="ORF">TSAR_012259</name>
</gene>
<evidence type="ECO:0000313" key="16">
    <source>
        <dbReference type="EMBL" id="OXU27324.1"/>
    </source>
</evidence>
<keyword evidence="17" id="KW-1185">Reference proteome</keyword>
<feature type="transmembrane region" description="Helical" evidence="13">
    <location>
        <begin position="932"/>
        <end position="951"/>
    </location>
</feature>
<evidence type="ECO:0000256" key="2">
    <source>
        <dbReference type="ARBA" id="ARBA00008685"/>
    </source>
</evidence>
<keyword evidence="14" id="KW-0732">Signal</keyword>
<dbReference type="SUPFAM" id="SSF53850">
    <property type="entry name" value="Periplasmic binding protein-like II"/>
    <property type="match status" value="2"/>
</dbReference>
<dbReference type="InterPro" id="IPR019594">
    <property type="entry name" value="Glu/Gly-bd"/>
</dbReference>
<dbReference type="GO" id="GO:0005886">
    <property type="term" value="C:plasma membrane"/>
    <property type="evidence" value="ECO:0007669"/>
    <property type="project" value="UniProtKB-SubCell"/>
</dbReference>
<evidence type="ECO:0000256" key="9">
    <source>
        <dbReference type="ARBA" id="ARBA00023170"/>
    </source>
</evidence>
<name>A0A232F8Z8_9HYME</name>
<dbReference type="Gene3D" id="3.40.190.10">
    <property type="entry name" value="Periplasmic binding protein-like II"/>
    <property type="match status" value="2"/>
</dbReference>
<feature type="transmembrane region" description="Helical" evidence="13">
    <location>
        <begin position="571"/>
        <end position="591"/>
    </location>
</feature>
<keyword evidence="12" id="KW-0407">Ion channel</keyword>
<keyword evidence="5 13" id="KW-0812">Transmembrane</keyword>
<reference evidence="16 17" key="1">
    <citation type="journal article" date="2017" name="Curr. Biol.">
        <title>The Evolution of Venom by Co-option of Single-Copy Genes.</title>
        <authorList>
            <person name="Martinson E.O."/>
            <person name="Mrinalini"/>
            <person name="Kelkar Y.D."/>
            <person name="Chang C.H."/>
            <person name="Werren J.H."/>
        </authorList>
    </citation>
    <scope>NUCLEOTIDE SEQUENCE [LARGE SCALE GENOMIC DNA]</scope>
    <source>
        <strain evidence="16 17">Alberta</strain>
        <tissue evidence="16">Whole body</tissue>
    </source>
</reference>
<dbReference type="InterPro" id="IPR052192">
    <property type="entry name" value="Insect_Ionotropic_Sensory_Rcpt"/>
</dbReference>